<protein>
    <submittedName>
        <fullName evidence="5">Uncharacterized protein</fullName>
    </submittedName>
</protein>
<dbReference type="PANTHER" id="PTHR35859">
    <property type="entry name" value="NONSELECTIVE CATION CHANNEL PROTEIN"/>
    <property type="match status" value="1"/>
</dbReference>
<dbReference type="Proteomes" id="UP000053257">
    <property type="component" value="Unassembled WGS sequence"/>
</dbReference>
<dbReference type="EMBL" id="KN840692">
    <property type="protein sequence ID" value="KIP02209.1"/>
    <property type="molecule type" value="Genomic_DNA"/>
</dbReference>
<feature type="transmembrane region" description="Helical" evidence="2">
    <location>
        <begin position="362"/>
        <end position="385"/>
    </location>
</feature>
<name>A0A0C3NCG6_PHLG1</name>
<feature type="domain" description="YVC1 N-terminal linker helical" evidence="3">
    <location>
        <begin position="27"/>
        <end position="203"/>
    </location>
</feature>
<dbReference type="HOGENOM" id="CLU_009570_1_0_1"/>
<keyword evidence="2" id="KW-0472">Membrane</keyword>
<sequence>MSLTDAERSRTHLLGPTPEYLASVKVFPIIPNIKKDVMANIDSALSWEQLTASDINFAIVRPLVFKYAKLQNMSVVYACFVVRSHFLSEADAQLAYSGIMLSRASLCEILAMKLLARFASDQLHLAAVLTASWSPLAGAPPSVREEVRDAVGQDEHLEDPQCALEMAIATESKHFLSSPLVQAVVNDIYRGRVVFSMTSHNSVLADNYKPKAIEIYDVHHAPFLDHYRLRVPRYGAILEFLNFAALLCVFLLALSTRDLEHFTVFEAVFILFAAAFALDEYTASKEHGWEIYIASIWNVFDTSFIMICILYVVFRVRGLVNHDPASSDLAFDILSCGACILFPRLAFFAVKNNVVVLALRAMAAEFIFFIAIAAICFSGLLYTLHSLAGDTWSVKRIAWLMVQIWFGNTYLSFAQAESFHPIFGPILMTCFAALSNTLLITILISILSNTFARIDANATQEYLFQFAISTIEGVKSDALFSYQPPFNLFAFLILWPLSCILSPRKLHSANVFLIKLTSFPTLIAIGIYERFLAQGQKFRESGGDAAYGIYSKFSRGVRHVPFLENFVGSSTTDLYDAIFDVDASQTYELFDSDDEEADRPGLLSAAVSHDNLRPPTPQGHASHSPLGHARGGRPSTPRSPTHRGRYGSPGASPRQHSTALPDLVEPYNSAEIQTVGPRSPLSVLFTRRGAGRRTVSASHERLAPLAPPSPSAGESAVLRMEGLVDEIRNLPVSKLKDEMKELQDRQARIENLLLMLTRGMRNETGSHTSHRHDSM</sequence>
<keyword evidence="2" id="KW-0812">Transmembrane</keyword>
<dbReference type="AlphaFoldDB" id="A0A0C3NCG6"/>
<dbReference type="Pfam" id="PF23317">
    <property type="entry name" value="YVC1_C"/>
    <property type="match status" value="1"/>
</dbReference>
<dbReference type="OrthoDB" id="2373987at2759"/>
<feature type="transmembrane region" description="Helical" evidence="2">
    <location>
        <begin position="509"/>
        <end position="528"/>
    </location>
</feature>
<evidence type="ECO:0000256" key="2">
    <source>
        <dbReference type="SAM" id="Phobius"/>
    </source>
</evidence>
<dbReference type="STRING" id="745531.A0A0C3NCG6"/>
<feature type="transmembrane region" description="Helical" evidence="2">
    <location>
        <begin position="329"/>
        <end position="350"/>
    </location>
</feature>
<keyword evidence="6" id="KW-1185">Reference proteome</keyword>
<feature type="transmembrane region" description="Helical" evidence="2">
    <location>
        <begin position="261"/>
        <end position="279"/>
    </location>
</feature>
<evidence type="ECO:0000259" key="3">
    <source>
        <dbReference type="Pfam" id="PF23190"/>
    </source>
</evidence>
<feature type="transmembrane region" description="Helical" evidence="2">
    <location>
        <begin position="426"/>
        <end position="447"/>
    </location>
</feature>
<dbReference type="InterPro" id="IPR056336">
    <property type="entry name" value="YVC1_C"/>
</dbReference>
<evidence type="ECO:0000259" key="4">
    <source>
        <dbReference type="Pfam" id="PF23317"/>
    </source>
</evidence>
<feature type="transmembrane region" description="Helical" evidence="2">
    <location>
        <begin position="236"/>
        <end position="255"/>
    </location>
</feature>
<feature type="transmembrane region" description="Helical" evidence="2">
    <location>
        <begin position="397"/>
        <end position="414"/>
    </location>
</feature>
<accession>A0A0C3NCG6</accession>
<proteinExistence type="predicted"/>
<evidence type="ECO:0000313" key="5">
    <source>
        <dbReference type="EMBL" id="KIP02209.1"/>
    </source>
</evidence>
<dbReference type="InterPro" id="IPR052971">
    <property type="entry name" value="TRP_calcium_channel"/>
</dbReference>
<evidence type="ECO:0000313" key="6">
    <source>
        <dbReference type="Proteomes" id="UP000053257"/>
    </source>
</evidence>
<evidence type="ECO:0000256" key="1">
    <source>
        <dbReference type="SAM" id="MobiDB-lite"/>
    </source>
</evidence>
<feature type="transmembrane region" description="Helical" evidence="2">
    <location>
        <begin position="485"/>
        <end position="502"/>
    </location>
</feature>
<dbReference type="PANTHER" id="PTHR35859:SF6">
    <property type="entry name" value="ION TRANSPORT DOMAIN-CONTAINING PROTEIN"/>
    <property type="match status" value="1"/>
</dbReference>
<reference evidence="5 6" key="1">
    <citation type="journal article" date="2014" name="PLoS Genet.">
        <title>Analysis of the Phlebiopsis gigantea genome, transcriptome and secretome provides insight into its pioneer colonization strategies of wood.</title>
        <authorList>
            <person name="Hori C."/>
            <person name="Ishida T."/>
            <person name="Igarashi K."/>
            <person name="Samejima M."/>
            <person name="Suzuki H."/>
            <person name="Master E."/>
            <person name="Ferreira P."/>
            <person name="Ruiz-Duenas F.J."/>
            <person name="Held B."/>
            <person name="Canessa P."/>
            <person name="Larrondo L.F."/>
            <person name="Schmoll M."/>
            <person name="Druzhinina I.S."/>
            <person name="Kubicek C.P."/>
            <person name="Gaskell J.A."/>
            <person name="Kersten P."/>
            <person name="St John F."/>
            <person name="Glasner J."/>
            <person name="Sabat G."/>
            <person name="Splinter BonDurant S."/>
            <person name="Syed K."/>
            <person name="Yadav J."/>
            <person name="Mgbeahuruike A.C."/>
            <person name="Kovalchuk A."/>
            <person name="Asiegbu F.O."/>
            <person name="Lackner G."/>
            <person name="Hoffmeister D."/>
            <person name="Rencoret J."/>
            <person name="Gutierrez A."/>
            <person name="Sun H."/>
            <person name="Lindquist E."/>
            <person name="Barry K."/>
            <person name="Riley R."/>
            <person name="Grigoriev I.V."/>
            <person name="Henrissat B."/>
            <person name="Kues U."/>
            <person name="Berka R.M."/>
            <person name="Martinez A.T."/>
            <person name="Covert S.F."/>
            <person name="Blanchette R.A."/>
            <person name="Cullen D."/>
        </authorList>
    </citation>
    <scope>NUCLEOTIDE SEQUENCE [LARGE SCALE GENOMIC DNA]</scope>
    <source>
        <strain evidence="5 6">11061_1 CR5-6</strain>
    </source>
</reference>
<dbReference type="InterPro" id="IPR056337">
    <property type="entry name" value="LHD_YVC1"/>
</dbReference>
<gene>
    <name evidence="5" type="ORF">PHLGIDRAFT_130860</name>
</gene>
<dbReference type="Pfam" id="PF23190">
    <property type="entry name" value="LHD_TRPY1"/>
    <property type="match status" value="1"/>
</dbReference>
<feature type="region of interest" description="Disordered" evidence="1">
    <location>
        <begin position="607"/>
        <end position="658"/>
    </location>
</feature>
<keyword evidence="2" id="KW-1133">Transmembrane helix</keyword>
<feature type="transmembrane region" description="Helical" evidence="2">
    <location>
        <begin position="291"/>
        <end position="314"/>
    </location>
</feature>
<feature type="domain" description="Calcium channel YVC1-like C-terminal transmembrane" evidence="4">
    <location>
        <begin position="243"/>
        <end position="535"/>
    </location>
</feature>
<organism evidence="5 6">
    <name type="scientific">Phlebiopsis gigantea (strain 11061_1 CR5-6)</name>
    <name type="common">White-rot fungus</name>
    <name type="synonym">Peniophora gigantea</name>
    <dbReference type="NCBI Taxonomy" id="745531"/>
    <lineage>
        <taxon>Eukaryota</taxon>
        <taxon>Fungi</taxon>
        <taxon>Dikarya</taxon>
        <taxon>Basidiomycota</taxon>
        <taxon>Agaricomycotina</taxon>
        <taxon>Agaricomycetes</taxon>
        <taxon>Polyporales</taxon>
        <taxon>Phanerochaetaceae</taxon>
        <taxon>Phlebiopsis</taxon>
    </lineage>
</organism>